<comment type="similarity">
    <text evidence="1">Belongs to the eukaryotic mitochondrial porin (TC 1.B.8.1) family.</text>
</comment>
<reference evidence="2 3" key="1">
    <citation type="submission" date="2024-11" db="EMBL/GenBank/DDBJ databases">
        <title>A near-complete genome assembly of Cinchona calisaya.</title>
        <authorList>
            <person name="Lian D.C."/>
            <person name="Zhao X.W."/>
            <person name="Wei L."/>
        </authorList>
    </citation>
    <scope>NUCLEOTIDE SEQUENCE [LARGE SCALE GENOMIC DNA]</scope>
    <source>
        <tissue evidence="2">Nenye</tissue>
    </source>
</reference>
<evidence type="ECO:0000313" key="2">
    <source>
        <dbReference type="EMBL" id="KAL3514377.1"/>
    </source>
</evidence>
<dbReference type="InterPro" id="IPR001925">
    <property type="entry name" value="Porin_Euk"/>
</dbReference>
<gene>
    <name evidence="2" type="ORF">ACH5RR_027094</name>
</gene>
<sequence length="165" mass="18453">ATSMIQNIVGPTPPHERPIHGFCVCPSLRIGLISASNKQIVIGSFLSQIFGNHNWHLTIYEDYCQVFNFDHNANKIEVQYVRKHATLTTAVDMKKSTNFVDISTTIGSQFLALGTEATYEVDSRAFTKYNVGINLTRPNFGASVILADKGDAIKATCYRHWDKEK</sequence>
<feature type="non-terminal residue" evidence="2">
    <location>
        <position position="1"/>
    </location>
</feature>
<proteinExistence type="inferred from homology"/>
<evidence type="ECO:0000313" key="3">
    <source>
        <dbReference type="Proteomes" id="UP001630127"/>
    </source>
</evidence>
<dbReference type="InterPro" id="IPR023614">
    <property type="entry name" value="Porin_dom_sf"/>
</dbReference>
<accession>A0ABD2Z4G8</accession>
<dbReference type="Gene3D" id="2.40.160.10">
    <property type="entry name" value="Porin"/>
    <property type="match status" value="1"/>
</dbReference>
<dbReference type="InterPro" id="IPR027246">
    <property type="entry name" value="Porin_Euk/Tom40"/>
</dbReference>
<protein>
    <submittedName>
        <fullName evidence="2">Uncharacterized protein</fullName>
    </submittedName>
</protein>
<dbReference type="PANTHER" id="PTHR11743">
    <property type="entry name" value="VOLTAGE-DEPENDENT ANION-SELECTIVE CHANNEL"/>
    <property type="match status" value="1"/>
</dbReference>
<name>A0ABD2Z4G8_9GENT</name>
<dbReference type="GO" id="GO:0005739">
    <property type="term" value="C:mitochondrion"/>
    <property type="evidence" value="ECO:0007669"/>
    <property type="project" value="UniProtKB-ARBA"/>
</dbReference>
<comment type="caution">
    <text evidence="2">The sequence shown here is derived from an EMBL/GenBank/DDBJ whole genome shotgun (WGS) entry which is preliminary data.</text>
</comment>
<evidence type="ECO:0000256" key="1">
    <source>
        <dbReference type="ARBA" id="ARBA00009624"/>
    </source>
</evidence>
<dbReference type="Proteomes" id="UP001630127">
    <property type="component" value="Unassembled WGS sequence"/>
</dbReference>
<keyword evidence="3" id="KW-1185">Reference proteome</keyword>
<organism evidence="2 3">
    <name type="scientific">Cinchona calisaya</name>
    <dbReference type="NCBI Taxonomy" id="153742"/>
    <lineage>
        <taxon>Eukaryota</taxon>
        <taxon>Viridiplantae</taxon>
        <taxon>Streptophyta</taxon>
        <taxon>Embryophyta</taxon>
        <taxon>Tracheophyta</taxon>
        <taxon>Spermatophyta</taxon>
        <taxon>Magnoliopsida</taxon>
        <taxon>eudicotyledons</taxon>
        <taxon>Gunneridae</taxon>
        <taxon>Pentapetalae</taxon>
        <taxon>asterids</taxon>
        <taxon>lamiids</taxon>
        <taxon>Gentianales</taxon>
        <taxon>Rubiaceae</taxon>
        <taxon>Cinchonoideae</taxon>
        <taxon>Cinchoneae</taxon>
        <taxon>Cinchona</taxon>
    </lineage>
</organism>
<dbReference type="PANTHER" id="PTHR11743:SF23">
    <property type="entry name" value="MITOCHONDRIAL OUTER MEMBRANE PROTEIN PORIN 5-RELATED"/>
    <property type="match status" value="1"/>
</dbReference>
<dbReference type="Pfam" id="PF01459">
    <property type="entry name" value="Porin_3"/>
    <property type="match status" value="1"/>
</dbReference>
<dbReference type="AlphaFoldDB" id="A0ABD2Z4G8"/>
<dbReference type="EMBL" id="JBJUIK010000011">
    <property type="protein sequence ID" value="KAL3514377.1"/>
    <property type="molecule type" value="Genomic_DNA"/>
</dbReference>